<dbReference type="STRING" id="1249627.D779_2645"/>
<evidence type="ECO:0000313" key="1">
    <source>
        <dbReference type="EMBL" id="EXJ14504.1"/>
    </source>
</evidence>
<organism evidence="1 2">
    <name type="scientific">Imhoffiella purpurea</name>
    <dbReference type="NCBI Taxonomy" id="1249627"/>
    <lineage>
        <taxon>Bacteria</taxon>
        <taxon>Pseudomonadati</taxon>
        <taxon>Pseudomonadota</taxon>
        <taxon>Gammaproteobacteria</taxon>
        <taxon>Chromatiales</taxon>
        <taxon>Chromatiaceae</taxon>
        <taxon>Imhoffiella</taxon>
    </lineage>
</organism>
<dbReference type="InterPro" id="IPR036061">
    <property type="entry name" value="CheW-like_dom_sf"/>
</dbReference>
<name>W9V5A0_9GAMM</name>
<reference evidence="1 2" key="1">
    <citation type="submission" date="2012-11" db="EMBL/GenBank/DDBJ databases">
        <title>Genome assembly of Thiorhodococcus sp. AK35.</title>
        <authorList>
            <person name="Nupur N."/>
            <person name="Khatri I."/>
            <person name="Subramanian S."/>
            <person name="Pinnaka A."/>
        </authorList>
    </citation>
    <scope>NUCLEOTIDE SEQUENCE [LARGE SCALE GENOMIC DNA]</scope>
    <source>
        <strain evidence="1 2">AK35</strain>
    </source>
</reference>
<dbReference type="EMBL" id="AONC01000040">
    <property type="protein sequence ID" value="EXJ14504.1"/>
    <property type="molecule type" value="Genomic_DNA"/>
</dbReference>
<dbReference type="GO" id="GO:0007165">
    <property type="term" value="P:signal transduction"/>
    <property type="evidence" value="ECO:0007669"/>
    <property type="project" value="InterPro"/>
</dbReference>
<comment type="caution">
    <text evidence="1">The sequence shown here is derived from an EMBL/GenBank/DDBJ whole genome shotgun (WGS) entry which is preliminary data.</text>
</comment>
<dbReference type="Proteomes" id="UP000019460">
    <property type="component" value="Unassembled WGS sequence"/>
</dbReference>
<proteinExistence type="predicted"/>
<dbReference type="GO" id="GO:0006935">
    <property type="term" value="P:chemotaxis"/>
    <property type="evidence" value="ECO:0007669"/>
    <property type="project" value="InterPro"/>
</dbReference>
<keyword evidence="2" id="KW-1185">Reference proteome</keyword>
<dbReference type="SUPFAM" id="SSF50341">
    <property type="entry name" value="CheW-like"/>
    <property type="match status" value="1"/>
</dbReference>
<accession>W9V5A0</accession>
<gene>
    <name evidence="1" type="ORF">D779_2645</name>
</gene>
<dbReference type="eggNOG" id="ENOG5033P1X">
    <property type="taxonomic scope" value="Bacteria"/>
</dbReference>
<protein>
    <recommendedName>
        <fullName evidence="3">CheW-like domain-containing protein</fullName>
    </recommendedName>
</protein>
<sequence length="137" mass="15448">MRAVIGQGNLIQLMHAPDMHEVPFCPDYCRHILAWEHGLLPLFDLSVWLRGQPRQRPLSCVGVVAFRGEDPAPRFGALALAAPPKRIDVDDAWACDLPESEMRWQPVCCSCFETGGEPFPILDLRRFFDLRPEPVGP</sequence>
<evidence type="ECO:0000313" key="2">
    <source>
        <dbReference type="Proteomes" id="UP000019460"/>
    </source>
</evidence>
<dbReference type="AlphaFoldDB" id="W9V5A0"/>
<evidence type="ECO:0008006" key="3">
    <source>
        <dbReference type="Google" id="ProtNLM"/>
    </source>
</evidence>